<dbReference type="EMBL" id="LNDJ01000068">
    <property type="protein sequence ID" value="KRU22426.1"/>
    <property type="molecule type" value="Genomic_DNA"/>
</dbReference>
<dbReference type="AlphaFoldDB" id="A0A0T6DRA5"/>
<keyword evidence="2" id="KW-1185">Reference proteome</keyword>
<name>A0A0T6DRA5_9GAMM</name>
<organism evidence="1 2">
    <name type="scientific">Psychrobacter piscatorii</name>
    <dbReference type="NCBI Taxonomy" id="554343"/>
    <lineage>
        <taxon>Bacteria</taxon>
        <taxon>Pseudomonadati</taxon>
        <taxon>Pseudomonadota</taxon>
        <taxon>Gammaproteobacteria</taxon>
        <taxon>Moraxellales</taxon>
        <taxon>Moraxellaceae</taxon>
        <taxon>Psychrobacter</taxon>
    </lineage>
</organism>
<dbReference type="CDD" id="cd12208">
    <property type="entry name" value="DIP1984-like"/>
    <property type="match status" value="1"/>
</dbReference>
<dbReference type="NCBIfam" id="NF038048">
    <property type="entry name" value="DIP1984_fam"/>
    <property type="match status" value="1"/>
</dbReference>
<evidence type="ECO:0000313" key="1">
    <source>
        <dbReference type="EMBL" id="KRU22426.1"/>
    </source>
</evidence>
<dbReference type="STRING" id="554343.AS194_08585"/>
<comment type="caution">
    <text evidence="1">The sequence shown here is derived from an EMBL/GenBank/DDBJ whole genome shotgun (WGS) entry which is preliminary data.</text>
</comment>
<dbReference type="Pfam" id="PF20935">
    <property type="entry name" value="DUF6847"/>
    <property type="match status" value="1"/>
</dbReference>
<sequence length="152" mass="17296">MKLAEALLIRSDMQKKLSQIKGRIRNNVKVQDGDTPSEDPNQLLMDASQLITELSALINRIQRTNAVAMTDNNQSMLALLVERDTLEMRHKLLTESIAATEIEVDRYSPREIKWQVMVSVGALQKQADDIAMKLRQLNIVIQANNWQIDLVD</sequence>
<dbReference type="Gene3D" id="6.10.320.10">
    <property type="match status" value="1"/>
</dbReference>
<evidence type="ECO:0000313" key="2">
    <source>
        <dbReference type="Proteomes" id="UP000051202"/>
    </source>
</evidence>
<protein>
    <submittedName>
        <fullName evidence="1">Septicolysin</fullName>
    </submittedName>
</protein>
<dbReference type="InterPro" id="IPR047741">
    <property type="entry name" value="DIP1984-like"/>
</dbReference>
<proteinExistence type="predicted"/>
<reference evidence="1 2" key="1">
    <citation type="submission" date="2015-11" db="EMBL/GenBank/DDBJ databases">
        <title>Permanent draft genome of Psychrobacter piscatorii LQ58.</title>
        <authorList>
            <person name="Zhou M."/>
            <person name="Dong B."/>
            <person name="Liu Q."/>
        </authorList>
    </citation>
    <scope>NUCLEOTIDE SEQUENCE [LARGE SCALE GENOMIC DNA]</scope>
    <source>
        <strain evidence="1 2">LQ58</strain>
    </source>
</reference>
<dbReference type="RefSeq" id="WP_058024818.1">
    <property type="nucleotide sequence ID" value="NZ_LNDJ01000068.1"/>
</dbReference>
<accession>A0A0T6DRA5</accession>
<dbReference type="Proteomes" id="UP000051202">
    <property type="component" value="Unassembled WGS sequence"/>
</dbReference>
<gene>
    <name evidence="1" type="ORF">AS194_08585</name>
</gene>